<evidence type="ECO:0000313" key="1">
    <source>
        <dbReference type="EMBL" id="ANA86252.1"/>
    </source>
</evidence>
<dbReference type="GeneID" id="28378555"/>
<proteinExistence type="predicted"/>
<protein>
    <submittedName>
        <fullName evidence="1">Uncharacterized protein</fullName>
    </submittedName>
</protein>
<reference evidence="1 2" key="1">
    <citation type="submission" date="2016-03" db="EMBL/GenBank/DDBJ databases">
        <authorList>
            <person name="Montgomery M.T."/>
            <person name="Guerrero C.A."/>
            <person name="Mavrich T.N."/>
            <person name="Pope W.H."/>
            <person name="Garlena R.A."/>
            <person name="Russell D.A."/>
            <person name="Jacobs-Sera D."/>
            <person name="Hendrix R.W."/>
            <person name="Hatfull G.F."/>
        </authorList>
    </citation>
    <scope>NUCLEOTIDE SEQUENCE [LARGE SCALE GENOMIC DNA]</scope>
</reference>
<dbReference type="EMBL" id="KU998244">
    <property type="protein sequence ID" value="ANA86252.1"/>
    <property type="molecule type" value="Genomic_DNA"/>
</dbReference>
<gene>
    <name evidence="1" type="primary">96</name>
    <name evidence="1" type="ORF">PBI_SMOOTHIE_96</name>
</gene>
<sequence length="105" mass="11509">MPEITIYGASDDLVEVEGAVRDEFNLGRDGTRLRLRAPDGLQLDVAADFCNPVVGGRLDWVIGVYAVNAYPSWGIRFHERPGCEGDPAVTIEVPEGTTVEEVKYD</sequence>
<accession>A0A160DEK5</accession>
<dbReference type="KEGG" id="vg:28378555"/>
<dbReference type="RefSeq" id="YP_009269209.1">
    <property type="nucleotide sequence ID" value="NC_030696.1"/>
</dbReference>
<name>A0A160DEK5_9CAUD</name>
<organism evidence="1 2">
    <name type="scientific">Gordonia phage Smoothie</name>
    <dbReference type="NCBI Taxonomy" id="1838078"/>
    <lineage>
        <taxon>Viruses</taxon>
        <taxon>Duplodnaviria</taxon>
        <taxon>Heunggongvirae</taxon>
        <taxon>Uroviricota</taxon>
        <taxon>Caudoviricetes</taxon>
        <taxon>Smoothievirus</taxon>
        <taxon>Smoothievirus smoothie</taxon>
    </lineage>
</organism>
<dbReference type="Proteomes" id="UP000201458">
    <property type="component" value="Segment"/>
</dbReference>
<evidence type="ECO:0000313" key="2">
    <source>
        <dbReference type="Proteomes" id="UP000201458"/>
    </source>
</evidence>
<keyword evidence="2" id="KW-1185">Reference proteome</keyword>